<sequence>MHVERGNIDNEENIRVLVSYEEGLLNKFKASEKEAAAIRESFKEQLLSDLSERYVTVMDDDLLMNQKMK</sequence>
<dbReference type="AlphaFoldDB" id="E9GUK9"/>
<dbReference type="KEGG" id="dpx:DAPPUDRAFT_248400"/>
<gene>
    <name evidence="1" type="ORF">DAPPUDRAFT_248400</name>
</gene>
<dbReference type="HOGENOM" id="CLU_2778438_0_0_1"/>
<evidence type="ECO:0000313" key="1">
    <source>
        <dbReference type="EMBL" id="EFX76745.1"/>
    </source>
</evidence>
<dbReference type="InParanoid" id="E9GUK9"/>
<name>E9GUK9_DAPPU</name>
<reference evidence="1 2" key="1">
    <citation type="journal article" date="2011" name="Science">
        <title>The ecoresponsive genome of Daphnia pulex.</title>
        <authorList>
            <person name="Colbourne J.K."/>
            <person name="Pfrender M.E."/>
            <person name="Gilbert D."/>
            <person name="Thomas W.K."/>
            <person name="Tucker A."/>
            <person name="Oakley T.H."/>
            <person name="Tokishita S."/>
            <person name="Aerts A."/>
            <person name="Arnold G.J."/>
            <person name="Basu M.K."/>
            <person name="Bauer D.J."/>
            <person name="Caceres C.E."/>
            <person name="Carmel L."/>
            <person name="Casola C."/>
            <person name="Choi J.H."/>
            <person name="Detter J.C."/>
            <person name="Dong Q."/>
            <person name="Dusheyko S."/>
            <person name="Eads B.D."/>
            <person name="Frohlich T."/>
            <person name="Geiler-Samerotte K.A."/>
            <person name="Gerlach D."/>
            <person name="Hatcher P."/>
            <person name="Jogdeo S."/>
            <person name="Krijgsveld J."/>
            <person name="Kriventseva E.V."/>
            <person name="Kultz D."/>
            <person name="Laforsch C."/>
            <person name="Lindquist E."/>
            <person name="Lopez J."/>
            <person name="Manak J.R."/>
            <person name="Muller J."/>
            <person name="Pangilinan J."/>
            <person name="Patwardhan R.P."/>
            <person name="Pitluck S."/>
            <person name="Pritham E.J."/>
            <person name="Rechtsteiner A."/>
            <person name="Rho M."/>
            <person name="Rogozin I.B."/>
            <person name="Sakarya O."/>
            <person name="Salamov A."/>
            <person name="Schaack S."/>
            <person name="Shapiro H."/>
            <person name="Shiga Y."/>
            <person name="Skalitzky C."/>
            <person name="Smith Z."/>
            <person name="Souvorov A."/>
            <person name="Sung W."/>
            <person name="Tang Z."/>
            <person name="Tsuchiya D."/>
            <person name="Tu H."/>
            <person name="Vos H."/>
            <person name="Wang M."/>
            <person name="Wolf Y.I."/>
            <person name="Yamagata H."/>
            <person name="Yamada T."/>
            <person name="Ye Y."/>
            <person name="Shaw J.R."/>
            <person name="Andrews J."/>
            <person name="Crease T.J."/>
            <person name="Tang H."/>
            <person name="Lucas S.M."/>
            <person name="Robertson H.M."/>
            <person name="Bork P."/>
            <person name="Koonin E.V."/>
            <person name="Zdobnov E.M."/>
            <person name="Grigoriev I.V."/>
            <person name="Lynch M."/>
            <person name="Boore J.L."/>
        </authorList>
    </citation>
    <scope>NUCLEOTIDE SEQUENCE [LARGE SCALE GENOMIC DNA]</scope>
</reference>
<accession>E9GUK9</accession>
<organism evidence="1 2">
    <name type="scientific">Daphnia pulex</name>
    <name type="common">Water flea</name>
    <dbReference type="NCBI Taxonomy" id="6669"/>
    <lineage>
        <taxon>Eukaryota</taxon>
        <taxon>Metazoa</taxon>
        <taxon>Ecdysozoa</taxon>
        <taxon>Arthropoda</taxon>
        <taxon>Crustacea</taxon>
        <taxon>Branchiopoda</taxon>
        <taxon>Diplostraca</taxon>
        <taxon>Cladocera</taxon>
        <taxon>Anomopoda</taxon>
        <taxon>Daphniidae</taxon>
        <taxon>Daphnia</taxon>
    </lineage>
</organism>
<proteinExistence type="predicted"/>
<evidence type="ECO:0000313" key="2">
    <source>
        <dbReference type="Proteomes" id="UP000000305"/>
    </source>
</evidence>
<dbReference type="EMBL" id="GL732566">
    <property type="protein sequence ID" value="EFX76745.1"/>
    <property type="molecule type" value="Genomic_DNA"/>
</dbReference>
<dbReference type="Proteomes" id="UP000000305">
    <property type="component" value="Unassembled WGS sequence"/>
</dbReference>
<dbReference type="OrthoDB" id="10554160at2759"/>
<protein>
    <submittedName>
        <fullName evidence="1">Uncharacterized protein</fullName>
    </submittedName>
</protein>
<keyword evidence="2" id="KW-1185">Reference proteome</keyword>